<dbReference type="Gene3D" id="1.10.287.90">
    <property type="match status" value="1"/>
</dbReference>
<dbReference type="EMBL" id="JAMSKV010000008">
    <property type="protein sequence ID" value="MCQ8278858.1"/>
    <property type="molecule type" value="Genomic_DNA"/>
</dbReference>
<keyword evidence="12" id="KW-1185">Reference proteome</keyword>
<dbReference type="PANTHER" id="PTHR22888:SF18">
    <property type="entry name" value="CYTOCHROME BO(3) UBIQUINOL OXIDASE SUBUNIT 2"/>
    <property type="match status" value="1"/>
</dbReference>
<dbReference type="CDD" id="cd04212">
    <property type="entry name" value="CuRO_UO_II"/>
    <property type="match status" value="1"/>
</dbReference>
<evidence type="ECO:0000256" key="6">
    <source>
        <dbReference type="ARBA" id="ARBA00022982"/>
    </source>
</evidence>
<proteinExistence type="inferred from homology"/>
<dbReference type="InterPro" id="IPR034227">
    <property type="entry name" value="CuRO_UO_II"/>
</dbReference>
<dbReference type="PANTHER" id="PTHR22888">
    <property type="entry name" value="CYTOCHROME C OXIDASE, SUBUNIT II"/>
    <property type="match status" value="1"/>
</dbReference>
<reference evidence="11 12" key="1">
    <citation type="submission" date="2022-06" db="EMBL/GenBank/DDBJ databases">
        <title>Endosaccharibacter gen. nov., sp. nov., endophytic bacteria isolated from sugarcane.</title>
        <authorList>
            <person name="Pitiwittayakul N."/>
            <person name="Yukphan P."/>
            <person name="Charoenyingcharoen P."/>
            <person name="Tanasupawat S."/>
        </authorList>
    </citation>
    <scope>NUCLEOTIDE SEQUENCE [LARGE SCALE GENOMIC DNA]</scope>
    <source>
        <strain evidence="11 12">KSS8</strain>
    </source>
</reference>
<evidence type="ECO:0000256" key="2">
    <source>
        <dbReference type="ARBA" id="ARBA00007866"/>
    </source>
</evidence>
<dbReference type="InterPro" id="IPR036257">
    <property type="entry name" value="Cyt_c_oxidase_su2_TM_sf"/>
</dbReference>
<dbReference type="InterPro" id="IPR008972">
    <property type="entry name" value="Cupredoxin"/>
</dbReference>
<evidence type="ECO:0000256" key="4">
    <source>
        <dbReference type="ARBA" id="ARBA00022475"/>
    </source>
</evidence>
<accession>A0ABT1W7Z3</accession>
<comment type="similarity">
    <text evidence="2">Belongs to the cytochrome c oxidase subunit 2 family.</text>
</comment>
<protein>
    <submittedName>
        <fullName evidence="11">Cytochrome ubiquinol oxidase subunit II</fullName>
    </submittedName>
</protein>
<keyword evidence="5 9" id="KW-0812">Transmembrane</keyword>
<feature type="transmembrane region" description="Helical" evidence="9">
    <location>
        <begin position="83"/>
        <end position="104"/>
    </location>
</feature>
<keyword evidence="7 9" id="KW-1133">Transmembrane helix</keyword>
<keyword evidence="4" id="KW-1003">Cell membrane</keyword>
<dbReference type="SUPFAM" id="SSF81464">
    <property type="entry name" value="Cytochrome c oxidase subunit II-like, transmembrane region"/>
    <property type="match status" value="1"/>
</dbReference>
<evidence type="ECO:0000256" key="7">
    <source>
        <dbReference type="ARBA" id="ARBA00022989"/>
    </source>
</evidence>
<name>A0ABT1W7Z3_9PROT</name>
<dbReference type="InterPro" id="IPR045187">
    <property type="entry name" value="CcO_II"/>
</dbReference>
<comment type="caution">
    <text evidence="11">The sequence shown here is derived from an EMBL/GenBank/DDBJ whole genome shotgun (WGS) entry which is preliminary data.</text>
</comment>
<evidence type="ECO:0000256" key="3">
    <source>
        <dbReference type="ARBA" id="ARBA00022448"/>
    </source>
</evidence>
<dbReference type="SUPFAM" id="SSF49503">
    <property type="entry name" value="Cupredoxins"/>
    <property type="match status" value="1"/>
</dbReference>
<feature type="domain" description="Cytochrome oxidase subunit II copper A binding" evidence="10">
    <location>
        <begin position="120"/>
        <end position="232"/>
    </location>
</feature>
<evidence type="ECO:0000256" key="1">
    <source>
        <dbReference type="ARBA" id="ARBA00004651"/>
    </source>
</evidence>
<dbReference type="InterPro" id="IPR002429">
    <property type="entry name" value="CcO_II-like_C"/>
</dbReference>
<organism evidence="11 12">
    <name type="scientific">Endosaccharibacter trunci</name>
    <dbReference type="NCBI Taxonomy" id="2812733"/>
    <lineage>
        <taxon>Bacteria</taxon>
        <taxon>Pseudomonadati</taxon>
        <taxon>Pseudomonadota</taxon>
        <taxon>Alphaproteobacteria</taxon>
        <taxon>Acetobacterales</taxon>
        <taxon>Acetobacteraceae</taxon>
        <taxon>Endosaccharibacter</taxon>
    </lineage>
</organism>
<sequence length="300" mass="33089">MAAAPFWFALLLVVLSGCAQTGSSMLHPWGMVAAAQRDWLVIAVALMMIVVLPVFVMVPLFAWRYRRRGGRGVYRPNWTYARVLEYPIWGVPVLIVAALAVMVATRETDLDPYRPLPGAGAPLEIDVVALDWKFLFIYPKEHVASVGLLAIPRGRPVSFHLTSDATMQSFFIPALGSQIYAMAGMETQLHLRADRDGVLDGENTQYNGADFQNEHVRVEVVPDASFARFLAECRVAGRVLDPSSYRMLAVRDTLVKAKAAFGLPPDGRLLFGDVQPGLFASIIAKYHPGDRTMRMAGQAE</sequence>
<evidence type="ECO:0000313" key="11">
    <source>
        <dbReference type="EMBL" id="MCQ8278858.1"/>
    </source>
</evidence>
<dbReference type="PROSITE" id="PS50857">
    <property type="entry name" value="COX2_CUA"/>
    <property type="match status" value="1"/>
</dbReference>
<evidence type="ECO:0000256" key="5">
    <source>
        <dbReference type="ARBA" id="ARBA00022692"/>
    </source>
</evidence>
<dbReference type="Proteomes" id="UP001524587">
    <property type="component" value="Unassembled WGS sequence"/>
</dbReference>
<dbReference type="RefSeq" id="WP_422864338.1">
    <property type="nucleotide sequence ID" value="NZ_JAMSKV010000008.1"/>
</dbReference>
<keyword evidence="8 9" id="KW-0472">Membrane</keyword>
<evidence type="ECO:0000256" key="8">
    <source>
        <dbReference type="ARBA" id="ARBA00023136"/>
    </source>
</evidence>
<keyword evidence="3" id="KW-0813">Transport</keyword>
<comment type="subcellular location">
    <subcellularLocation>
        <location evidence="1">Cell membrane</location>
        <topology evidence="1">Multi-pass membrane protein</topology>
    </subcellularLocation>
</comment>
<keyword evidence="6" id="KW-0249">Electron transport</keyword>
<feature type="transmembrane region" description="Helical" evidence="9">
    <location>
        <begin position="39"/>
        <end position="62"/>
    </location>
</feature>
<evidence type="ECO:0000256" key="9">
    <source>
        <dbReference type="SAM" id="Phobius"/>
    </source>
</evidence>
<dbReference type="Gene3D" id="2.60.40.420">
    <property type="entry name" value="Cupredoxins - blue copper proteins"/>
    <property type="match status" value="1"/>
</dbReference>
<gene>
    <name evidence="11" type="ORF">NFI95_10380</name>
</gene>
<evidence type="ECO:0000313" key="12">
    <source>
        <dbReference type="Proteomes" id="UP001524587"/>
    </source>
</evidence>
<evidence type="ECO:0000259" key="10">
    <source>
        <dbReference type="PROSITE" id="PS50857"/>
    </source>
</evidence>